<name>A0A1N6FME1_9FLAO</name>
<proteinExistence type="predicted"/>
<dbReference type="AlphaFoldDB" id="A0A1N6FME1"/>
<accession>A0A1N6FME1</accession>
<organism evidence="1 2">
    <name type="scientific">Epilithonimonas zeae</name>
    <dbReference type="NCBI Taxonomy" id="1416779"/>
    <lineage>
        <taxon>Bacteria</taxon>
        <taxon>Pseudomonadati</taxon>
        <taxon>Bacteroidota</taxon>
        <taxon>Flavobacteriia</taxon>
        <taxon>Flavobacteriales</taxon>
        <taxon>Weeksellaceae</taxon>
        <taxon>Chryseobacterium group</taxon>
        <taxon>Epilithonimonas</taxon>
    </lineage>
</organism>
<gene>
    <name evidence="1" type="ORF">SAMN05444409_1360</name>
</gene>
<dbReference type="RefSeq" id="WP_074234056.1">
    <property type="nucleotide sequence ID" value="NZ_FSRK01000001.1"/>
</dbReference>
<dbReference type="Proteomes" id="UP000185207">
    <property type="component" value="Unassembled WGS sequence"/>
</dbReference>
<reference evidence="2" key="1">
    <citation type="submission" date="2016-11" db="EMBL/GenBank/DDBJ databases">
        <authorList>
            <person name="Varghese N."/>
            <person name="Submissions S."/>
        </authorList>
    </citation>
    <scope>NUCLEOTIDE SEQUENCE [LARGE SCALE GENOMIC DNA]</scope>
    <source>
        <strain evidence="2">DSM 27623</strain>
    </source>
</reference>
<protein>
    <submittedName>
        <fullName evidence="1">Uncharacterized protein</fullName>
    </submittedName>
</protein>
<sequence length="393" mass="45954">MKKSTVIILIIGLLILLFVDRCTTINLTTADIFRPKSYNHFKKLTQKPQSENFEIVPALGTFPILYNSAKNEFYLRNGQGLTKYDASGNLMISNDLNKEKYTSIFDFANFVPYVFAENGVYDFSGNRLIYSKFSKILNSKNELSDKEFKSIFEENYGQSNLVIYDTDRKVEYGRNCFPMYFQRGENWILMFSQKDDYRFSHQGNEVFESDTIGQIDFKGFPAKFSNQRLTVLKDVKTGLYSINQLGKEKIDDDYLNKYYTQILKEKKLDYQTDDKIKLLSRKKDDYYETGNPFSLPKWVTPSFINTAYYRLIYQNEKLFFKAKAVKMYDSPTAQNDLYLYELPKQFRTKSKLAFLDYGLDLGGYMDMTSGEIDPIVKNTGLYLIKPKKIYSSK</sequence>
<dbReference type="EMBL" id="FSRK01000001">
    <property type="protein sequence ID" value="SIN96477.1"/>
    <property type="molecule type" value="Genomic_DNA"/>
</dbReference>
<evidence type="ECO:0000313" key="1">
    <source>
        <dbReference type="EMBL" id="SIN96477.1"/>
    </source>
</evidence>
<dbReference type="STRING" id="1416779.SAMN05444409_1360"/>
<keyword evidence="2" id="KW-1185">Reference proteome</keyword>
<evidence type="ECO:0000313" key="2">
    <source>
        <dbReference type="Proteomes" id="UP000185207"/>
    </source>
</evidence>
<dbReference type="OrthoDB" id="1231830at2"/>